<dbReference type="InterPro" id="IPR038430">
    <property type="entry name" value="NDAH_ubi_oxred_su3_sf"/>
</dbReference>
<feature type="transmembrane region" description="Helical" evidence="9">
    <location>
        <begin position="89"/>
        <end position="109"/>
    </location>
</feature>
<evidence type="ECO:0000256" key="3">
    <source>
        <dbReference type="ARBA" id="ARBA00021007"/>
    </source>
</evidence>
<dbReference type="PANTHER" id="PTHR11058">
    <property type="entry name" value="NADH-UBIQUINONE OXIDOREDUCTASE CHAIN 3"/>
    <property type="match status" value="1"/>
</dbReference>
<dbReference type="CTD" id="4537"/>
<dbReference type="GO" id="GO:0008137">
    <property type="term" value="F:NADH dehydrogenase (ubiquinone) activity"/>
    <property type="evidence" value="ECO:0007669"/>
    <property type="project" value="UniProtKB-UniRule"/>
</dbReference>
<evidence type="ECO:0000256" key="4">
    <source>
        <dbReference type="ARBA" id="ARBA00022448"/>
    </source>
</evidence>
<evidence type="ECO:0000256" key="2">
    <source>
        <dbReference type="ARBA" id="ARBA00008472"/>
    </source>
</evidence>
<comment type="catalytic activity">
    <reaction evidence="8 9">
        <text>a ubiquinone + NADH + 5 H(+)(in) = a ubiquinol + NAD(+) + 4 H(+)(out)</text>
        <dbReference type="Rhea" id="RHEA:29091"/>
        <dbReference type="Rhea" id="RHEA-COMP:9565"/>
        <dbReference type="Rhea" id="RHEA-COMP:9566"/>
        <dbReference type="ChEBI" id="CHEBI:15378"/>
        <dbReference type="ChEBI" id="CHEBI:16389"/>
        <dbReference type="ChEBI" id="CHEBI:17976"/>
        <dbReference type="ChEBI" id="CHEBI:57540"/>
        <dbReference type="ChEBI" id="CHEBI:57945"/>
        <dbReference type="EC" id="7.1.1.2"/>
    </reaction>
</comment>
<name>A0A059Q418_APLKU</name>
<keyword evidence="6 9" id="KW-1133">Transmembrane helix</keyword>
<dbReference type="EC" id="7.1.1.2" evidence="9"/>
<keyword evidence="9" id="KW-0830">Ubiquinone</keyword>
<feature type="transmembrane region" description="Helical" evidence="9">
    <location>
        <begin position="6"/>
        <end position="27"/>
    </location>
</feature>
<dbReference type="GO" id="GO:0030964">
    <property type="term" value="C:NADH dehydrogenase complex"/>
    <property type="evidence" value="ECO:0007669"/>
    <property type="project" value="TreeGrafter"/>
</dbReference>
<comment type="similarity">
    <text evidence="2 9">Belongs to the complex I subunit 3 family.</text>
</comment>
<evidence type="ECO:0000256" key="7">
    <source>
        <dbReference type="ARBA" id="ARBA00023136"/>
    </source>
</evidence>
<dbReference type="EMBL" id="KF148053">
    <property type="protein sequence ID" value="AGT53694.1"/>
    <property type="molecule type" value="Genomic_DNA"/>
</dbReference>
<evidence type="ECO:0000313" key="10">
    <source>
        <dbReference type="EMBL" id="AGT53694.1"/>
    </source>
</evidence>
<gene>
    <name evidence="10" type="primary">ND3</name>
</gene>
<feature type="transmembrane region" description="Helical" evidence="9">
    <location>
        <begin position="60"/>
        <end position="83"/>
    </location>
</feature>
<dbReference type="Pfam" id="PF00507">
    <property type="entry name" value="Oxidored_q4"/>
    <property type="match status" value="1"/>
</dbReference>
<reference evidence="10" key="1">
    <citation type="submission" date="2013-05" db="EMBL/GenBank/DDBJ databases">
        <title>Complete mitochondrial genome of Aplysia kurodai (Gastropoda, Aplysiidae).</title>
        <authorList>
            <person name="Jun J."/>
        </authorList>
    </citation>
    <scope>NUCLEOTIDE SEQUENCE</scope>
</reference>
<keyword evidence="4 9" id="KW-0813">Transport</keyword>
<dbReference type="RefSeq" id="YP_009040293.1">
    <property type="nucleotide sequence ID" value="NC_024260.1"/>
</dbReference>
<organism evidence="10">
    <name type="scientific">Aplysia kurodai</name>
    <name type="common">Kuroda's sea hare</name>
    <dbReference type="NCBI Taxonomy" id="6501"/>
    <lineage>
        <taxon>Eukaryota</taxon>
        <taxon>Metazoa</taxon>
        <taxon>Spiralia</taxon>
        <taxon>Lophotrochozoa</taxon>
        <taxon>Mollusca</taxon>
        <taxon>Gastropoda</taxon>
        <taxon>Heterobranchia</taxon>
        <taxon>Euthyneura</taxon>
        <taxon>Tectipleura</taxon>
        <taxon>Aplysiida</taxon>
        <taxon>Aplysioidea</taxon>
        <taxon>Aplysiidae</taxon>
        <taxon>Aplysia</taxon>
    </lineage>
</organism>
<dbReference type="Gene3D" id="1.20.58.1610">
    <property type="entry name" value="NADH:ubiquinone/plastoquinone oxidoreductase, chain 3"/>
    <property type="match status" value="1"/>
</dbReference>
<dbReference type="InterPro" id="IPR000440">
    <property type="entry name" value="NADH_UbQ/plastoQ_OxRdtase_su3"/>
</dbReference>
<keyword evidence="9" id="KW-0520">NAD</keyword>
<evidence type="ECO:0000256" key="9">
    <source>
        <dbReference type="RuleBase" id="RU003640"/>
    </source>
</evidence>
<dbReference type="AlphaFoldDB" id="A0A059Q418"/>
<keyword evidence="9" id="KW-1278">Translocase</keyword>
<keyword evidence="9 10" id="KW-0496">Mitochondrion</keyword>
<comment type="subcellular location">
    <subcellularLocation>
        <location evidence="1">Membrane</location>
    </subcellularLocation>
    <subcellularLocation>
        <location evidence="9">Mitochondrion membrane</location>
        <topology evidence="9">Multi-pass membrane protein</topology>
    </subcellularLocation>
</comment>
<dbReference type="GO" id="GO:0031966">
    <property type="term" value="C:mitochondrial membrane"/>
    <property type="evidence" value="ECO:0007669"/>
    <property type="project" value="UniProtKB-SubCell"/>
</dbReference>
<sequence length="134" mass="15384">MIHSLLFLMITFSIILSAVLLFTYYMVSYIEYTSPSEKMTPFECGFDPLSKMRAPFSTRFFLLVVLFLIFDVEVALLFPILSLMMLNSVSFIIMVALLLFLVILLFGMFHEWNEGALDWVSSYNGSAKYKLLGS</sequence>
<evidence type="ECO:0000256" key="5">
    <source>
        <dbReference type="ARBA" id="ARBA00022692"/>
    </source>
</evidence>
<evidence type="ECO:0000256" key="1">
    <source>
        <dbReference type="ARBA" id="ARBA00004370"/>
    </source>
</evidence>
<keyword evidence="9" id="KW-0679">Respiratory chain</keyword>
<geneLocation type="mitochondrion" evidence="10"/>
<protein>
    <recommendedName>
        <fullName evidence="3 9">NADH-ubiquinone oxidoreductase chain 3</fullName>
        <ecNumber evidence="9">7.1.1.2</ecNumber>
    </recommendedName>
</protein>
<accession>A0A059Q418</accession>
<dbReference type="GeneID" id="19591312"/>
<keyword evidence="9" id="KW-0249">Electron transport</keyword>
<dbReference type="PANTHER" id="PTHR11058:SF9">
    <property type="entry name" value="NADH-UBIQUINONE OXIDOREDUCTASE CHAIN 3"/>
    <property type="match status" value="1"/>
</dbReference>
<keyword evidence="5 9" id="KW-0812">Transmembrane</keyword>
<comment type="function">
    <text evidence="9">Core subunit of the mitochondrial membrane respiratory chain NADH dehydrogenase (Complex I) which catalyzes electron transfer from NADH through the respiratory chain, using ubiquinone as an electron acceptor. Essential for the catalytic activity of complex I.</text>
</comment>
<keyword evidence="7 9" id="KW-0472">Membrane</keyword>
<proteinExistence type="inferred from homology"/>
<evidence type="ECO:0000256" key="6">
    <source>
        <dbReference type="ARBA" id="ARBA00022989"/>
    </source>
</evidence>
<evidence type="ECO:0000256" key="8">
    <source>
        <dbReference type="ARBA" id="ARBA00049551"/>
    </source>
</evidence>